<dbReference type="RefSeq" id="WP_019380656.1">
    <property type="nucleotide sequence ID" value="NZ_CP015506.1"/>
</dbReference>
<dbReference type="EMBL" id="CP015506">
    <property type="protein sequence ID" value="AND42377.1"/>
    <property type="molecule type" value="Genomic_DNA"/>
</dbReference>
<proteinExistence type="predicted"/>
<evidence type="ECO:0000256" key="4">
    <source>
        <dbReference type="PROSITE-ProRule" id="PRU01091"/>
    </source>
</evidence>
<dbReference type="Proteomes" id="UP000077856">
    <property type="component" value="Chromosome"/>
</dbReference>
<keyword evidence="2 4" id="KW-0238">DNA-binding</keyword>
<evidence type="ECO:0000256" key="3">
    <source>
        <dbReference type="ARBA" id="ARBA00023163"/>
    </source>
</evidence>
<dbReference type="GO" id="GO:0006355">
    <property type="term" value="P:regulation of DNA-templated transcription"/>
    <property type="evidence" value="ECO:0007669"/>
    <property type="project" value="InterPro"/>
</dbReference>
<dbReference type="STRING" id="1196031.A361_25565"/>
<keyword evidence="3" id="KW-0804">Transcription</keyword>
<evidence type="ECO:0000313" key="7">
    <source>
        <dbReference type="Proteomes" id="UP000077856"/>
    </source>
</evidence>
<dbReference type="InterPro" id="IPR016032">
    <property type="entry name" value="Sig_transdc_resp-reg_C-effctor"/>
</dbReference>
<gene>
    <name evidence="6" type="ORF">A361_25565</name>
</gene>
<dbReference type="PROSITE" id="PS51755">
    <property type="entry name" value="OMPR_PHOB"/>
    <property type="match status" value="1"/>
</dbReference>
<feature type="DNA-binding region" description="OmpR/PhoB-type" evidence="4">
    <location>
        <begin position="113"/>
        <end position="209"/>
    </location>
</feature>
<dbReference type="InterPro" id="IPR036388">
    <property type="entry name" value="WH-like_DNA-bd_sf"/>
</dbReference>
<accession>A0A160MGC6</accession>
<dbReference type="InterPro" id="IPR001867">
    <property type="entry name" value="OmpR/PhoB-type_DNA-bd"/>
</dbReference>
<dbReference type="CDD" id="cd00383">
    <property type="entry name" value="trans_reg_C"/>
    <property type="match status" value="1"/>
</dbReference>
<dbReference type="GO" id="GO:0003677">
    <property type="term" value="F:DNA binding"/>
    <property type="evidence" value="ECO:0007669"/>
    <property type="project" value="UniProtKB-UniRule"/>
</dbReference>
<dbReference type="Gene3D" id="1.10.10.10">
    <property type="entry name" value="Winged helix-like DNA-binding domain superfamily/Winged helix DNA-binding domain"/>
    <property type="match status" value="1"/>
</dbReference>
<dbReference type="AlphaFoldDB" id="A0A160MGC6"/>
<dbReference type="GO" id="GO:0000160">
    <property type="term" value="P:phosphorelay signal transduction system"/>
    <property type="evidence" value="ECO:0007669"/>
    <property type="project" value="InterPro"/>
</dbReference>
<protein>
    <recommendedName>
        <fullName evidence="5">OmpR/PhoB-type domain-containing protein</fullName>
    </recommendedName>
</protein>
<sequence>MDSRYIVTFSQNKSYSNLLELAFKQHRIQLLEVSDVTELLEFIEDDYCLAVLYDGYFKDSIQELLSMEIHKPIILFSSLLKSINQYLSFQDSIISISEPMLDAVKNFSKQEAADQYVLDKDVVFSIENHCINNKEEYFNLTNLEFRLLYTLLKNRGKFLSVDNLLSKLDLMTPSSLYVCIKKLREKIEKDSTNPSLLIYHKNKGYTLNILNIN</sequence>
<organism evidence="6 7">
    <name type="scientific">Cytobacillus oceanisediminis 2691</name>
    <dbReference type="NCBI Taxonomy" id="1196031"/>
    <lineage>
        <taxon>Bacteria</taxon>
        <taxon>Bacillati</taxon>
        <taxon>Bacillota</taxon>
        <taxon>Bacilli</taxon>
        <taxon>Bacillales</taxon>
        <taxon>Bacillaceae</taxon>
        <taxon>Cytobacillus</taxon>
    </lineage>
</organism>
<evidence type="ECO:0000256" key="2">
    <source>
        <dbReference type="ARBA" id="ARBA00023125"/>
    </source>
</evidence>
<dbReference type="KEGG" id="bon:A361_25565"/>
<evidence type="ECO:0000256" key="1">
    <source>
        <dbReference type="ARBA" id="ARBA00023015"/>
    </source>
</evidence>
<feature type="domain" description="OmpR/PhoB-type" evidence="5">
    <location>
        <begin position="113"/>
        <end position="209"/>
    </location>
</feature>
<reference evidence="6 7" key="1">
    <citation type="submission" date="2016-04" db="EMBL/GenBank/DDBJ databases">
        <title>Complete genome sequence of Bacillus oceanisediminis strain 2691.</title>
        <authorList>
            <person name="Jeong H."/>
            <person name="Kim H.J."/>
            <person name="Lee D.-W."/>
        </authorList>
    </citation>
    <scope>NUCLEOTIDE SEQUENCE [LARGE SCALE GENOMIC DNA]</scope>
    <source>
        <strain evidence="6 7">2691</strain>
    </source>
</reference>
<dbReference type="SUPFAM" id="SSF46894">
    <property type="entry name" value="C-terminal effector domain of the bipartite response regulators"/>
    <property type="match status" value="1"/>
</dbReference>
<evidence type="ECO:0000313" key="6">
    <source>
        <dbReference type="EMBL" id="AND42377.1"/>
    </source>
</evidence>
<dbReference type="SMART" id="SM00862">
    <property type="entry name" value="Trans_reg_C"/>
    <property type="match status" value="1"/>
</dbReference>
<keyword evidence="1" id="KW-0805">Transcription regulation</keyword>
<name>A0A160MGC6_9BACI</name>
<evidence type="ECO:0000259" key="5">
    <source>
        <dbReference type="PROSITE" id="PS51755"/>
    </source>
</evidence>
<dbReference type="Pfam" id="PF00486">
    <property type="entry name" value="Trans_reg_C"/>
    <property type="match status" value="1"/>
</dbReference>